<protein>
    <recommendedName>
        <fullName evidence="3">Transcription factor domain-containing protein</fullName>
    </recommendedName>
</protein>
<dbReference type="OrthoDB" id="5423818at2759"/>
<name>A0A084R073_STAC4</name>
<dbReference type="InParanoid" id="A0A084R073"/>
<accession>A0A084R073</accession>
<dbReference type="Proteomes" id="UP000028524">
    <property type="component" value="Unassembled WGS sequence"/>
</dbReference>
<evidence type="ECO:0008006" key="3">
    <source>
        <dbReference type="Google" id="ProtNLM"/>
    </source>
</evidence>
<sequence length="417" mass="46775">MCFEDYPVSYYEAGGVPHGEMAMSQLSGLFPAEITPNFPGASNTPSVETGEASETNHVYLQSLTWSNAFGPGLSCISNLTTSFSEETPLASYVQRGNEVHANPSDSIPLPGHSFQPHPSILISLDFRNSSLFERRKFSEPEHELGGDLAMHILRSYLHTLASQDCVPPFIHPKYQELSKNDTTHLSPLFAALRLAQMLLQGQRINKSLIWGLIRIEQDRLFKEGLEALQSLVIYMLLRIIEGRQEYTGFDTQILVSTMVRRHSDDPMRGILLTTGGEMKVMCRQLTTKYGELISCHEIMGHMMSWKDWAFFESRRRTATAFVIINCIFDAQIATPPPNMPNYATSPTPSPMTQWNAQNESEWAIEYADHLHKNALHGMLKSCDLVELNEAAGNQHDRWYACADSFGLLVTLAANMIA</sequence>
<dbReference type="STRING" id="1283841.A0A084R073"/>
<evidence type="ECO:0000313" key="1">
    <source>
        <dbReference type="EMBL" id="KFA69608.1"/>
    </source>
</evidence>
<dbReference type="HOGENOM" id="CLU_044368_2_0_1"/>
<evidence type="ECO:0000313" key="2">
    <source>
        <dbReference type="Proteomes" id="UP000028524"/>
    </source>
</evidence>
<gene>
    <name evidence="1" type="ORF">S40285_10764</name>
</gene>
<dbReference type="AlphaFoldDB" id="A0A084R073"/>
<organism evidence="1 2">
    <name type="scientific">Stachybotrys chlorohalonatus (strain IBT 40285)</name>
    <dbReference type="NCBI Taxonomy" id="1283841"/>
    <lineage>
        <taxon>Eukaryota</taxon>
        <taxon>Fungi</taxon>
        <taxon>Dikarya</taxon>
        <taxon>Ascomycota</taxon>
        <taxon>Pezizomycotina</taxon>
        <taxon>Sordariomycetes</taxon>
        <taxon>Hypocreomycetidae</taxon>
        <taxon>Hypocreales</taxon>
        <taxon>Stachybotryaceae</taxon>
        <taxon>Stachybotrys</taxon>
    </lineage>
</organism>
<dbReference type="EMBL" id="KL659388">
    <property type="protein sequence ID" value="KFA69608.1"/>
    <property type="molecule type" value="Genomic_DNA"/>
</dbReference>
<keyword evidence="2" id="KW-1185">Reference proteome</keyword>
<dbReference type="OMA" id="THEILCE"/>
<proteinExistence type="predicted"/>
<reference evidence="1 2" key="1">
    <citation type="journal article" date="2014" name="BMC Genomics">
        <title>Comparative genome sequencing reveals chemotype-specific gene clusters in the toxigenic black mold Stachybotrys.</title>
        <authorList>
            <person name="Semeiks J."/>
            <person name="Borek D."/>
            <person name="Otwinowski Z."/>
            <person name="Grishin N.V."/>
        </authorList>
    </citation>
    <scope>NUCLEOTIDE SEQUENCE [LARGE SCALE GENOMIC DNA]</scope>
    <source>
        <strain evidence="1 2">IBT 40285</strain>
    </source>
</reference>